<keyword evidence="1" id="KW-0472">Membrane</keyword>
<reference evidence="3" key="1">
    <citation type="submission" date="2019-12" db="EMBL/GenBank/DDBJ databases">
        <title>An insight into the sialome of adult female Ixodes ricinus ticks feeding for 6 days.</title>
        <authorList>
            <person name="Perner J."/>
            <person name="Ribeiro J.M.C."/>
        </authorList>
    </citation>
    <scope>NUCLEOTIDE SEQUENCE</scope>
    <source>
        <strain evidence="3">Semi-engorged</strain>
        <tissue evidence="3">Salivary glands</tissue>
    </source>
</reference>
<accession>A0A6B0UMT3</accession>
<sequence length="118" mass="13262">MGTWSIKIKSVFSVLYSALAQLQCAQFVNKGHWKMHTAAHNFENCSSITWTLVLLLGPFTSHSLKKGKITMSGVYVELSSTCQRMHNKITGTQISFLFALPLEIFSAHLSVYVVFYNV</sequence>
<evidence type="ECO:0000313" key="3">
    <source>
        <dbReference type="EMBL" id="MXU90871.1"/>
    </source>
</evidence>
<feature type="signal peptide" evidence="2">
    <location>
        <begin position="1"/>
        <end position="20"/>
    </location>
</feature>
<proteinExistence type="predicted"/>
<dbReference type="EMBL" id="GIFC01008788">
    <property type="protein sequence ID" value="MXU90871.1"/>
    <property type="molecule type" value="Transcribed_RNA"/>
</dbReference>
<evidence type="ECO:0000256" key="2">
    <source>
        <dbReference type="SAM" id="SignalP"/>
    </source>
</evidence>
<name>A0A6B0UMT3_IXORI</name>
<organism evidence="3">
    <name type="scientific">Ixodes ricinus</name>
    <name type="common">Common tick</name>
    <name type="synonym">Acarus ricinus</name>
    <dbReference type="NCBI Taxonomy" id="34613"/>
    <lineage>
        <taxon>Eukaryota</taxon>
        <taxon>Metazoa</taxon>
        <taxon>Ecdysozoa</taxon>
        <taxon>Arthropoda</taxon>
        <taxon>Chelicerata</taxon>
        <taxon>Arachnida</taxon>
        <taxon>Acari</taxon>
        <taxon>Parasitiformes</taxon>
        <taxon>Ixodida</taxon>
        <taxon>Ixodoidea</taxon>
        <taxon>Ixodidae</taxon>
        <taxon>Ixodinae</taxon>
        <taxon>Ixodes</taxon>
    </lineage>
</organism>
<feature type="chain" id="PRO_5025470999" description="Secreted protein" evidence="2">
    <location>
        <begin position="21"/>
        <end position="118"/>
    </location>
</feature>
<dbReference type="AlphaFoldDB" id="A0A6B0UMT3"/>
<evidence type="ECO:0000256" key="1">
    <source>
        <dbReference type="SAM" id="Phobius"/>
    </source>
</evidence>
<protein>
    <recommendedName>
        <fullName evidence="4">Secreted protein</fullName>
    </recommendedName>
</protein>
<evidence type="ECO:0008006" key="4">
    <source>
        <dbReference type="Google" id="ProtNLM"/>
    </source>
</evidence>
<keyword evidence="1" id="KW-1133">Transmembrane helix</keyword>
<keyword evidence="1" id="KW-0812">Transmembrane</keyword>
<feature type="transmembrane region" description="Helical" evidence="1">
    <location>
        <begin position="94"/>
        <end position="115"/>
    </location>
</feature>
<keyword evidence="2" id="KW-0732">Signal</keyword>